<dbReference type="AlphaFoldDB" id="A0A8C1TFN3"/>
<dbReference type="SUPFAM" id="SSF48726">
    <property type="entry name" value="Immunoglobulin"/>
    <property type="match status" value="1"/>
</dbReference>
<proteinExistence type="predicted"/>
<dbReference type="SMART" id="SM00409">
    <property type="entry name" value="IG"/>
    <property type="match status" value="1"/>
</dbReference>
<feature type="chain" id="PRO_5034784021" description="Ig-like domain-containing protein" evidence="3">
    <location>
        <begin position="22"/>
        <end position="196"/>
    </location>
</feature>
<feature type="transmembrane region" description="Helical" evidence="2">
    <location>
        <begin position="165"/>
        <end position="186"/>
    </location>
</feature>
<dbReference type="InterPro" id="IPR013783">
    <property type="entry name" value="Ig-like_fold"/>
</dbReference>
<keyword evidence="2" id="KW-0812">Transmembrane</keyword>
<dbReference type="Pfam" id="PF07686">
    <property type="entry name" value="V-set"/>
    <property type="match status" value="1"/>
</dbReference>
<dbReference type="InterPro" id="IPR036179">
    <property type="entry name" value="Ig-like_dom_sf"/>
</dbReference>
<evidence type="ECO:0000256" key="1">
    <source>
        <dbReference type="SAM" id="MobiDB-lite"/>
    </source>
</evidence>
<dbReference type="Proteomes" id="UP000694700">
    <property type="component" value="Unplaced"/>
</dbReference>
<feature type="signal peptide" evidence="3">
    <location>
        <begin position="1"/>
        <end position="21"/>
    </location>
</feature>
<evidence type="ECO:0000256" key="3">
    <source>
        <dbReference type="SAM" id="SignalP"/>
    </source>
</evidence>
<dbReference type="InterPro" id="IPR007110">
    <property type="entry name" value="Ig-like_dom"/>
</dbReference>
<dbReference type="Gene3D" id="2.60.40.10">
    <property type="entry name" value="Immunoglobulins"/>
    <property type="match status" value="1"/>
</dbReference>
<evidence type="ECO:0000256" key="2">
    <source>
        <dbReference type="SAM" id="Phobius"/>
    </source>
</evidence>
<dbReference type="InterPro" id="IPR013106">
    <property type="entry name" value="Ig_V-set"/>
</dbReference>
<feature type="domain" description="Ig-like" evidence="4">
    <location>
        <begin position="15"/>
        <end position="117"/>
    </location>
</feature>
<dbReference type="Ensembl" id="ENSCCRT00015022870.1">
    <property type="protein sequence ID" value="ENSCCRP00015022062.1"/>
    <property type="gene ID" value="ENSCCRG00015009534.1"/>
</dbReference>
<protein>
    <recommendedName>
        <fullName evidence="4">Ig-like domain-containing protein</fullName>
    </recommendedName>
</protein>
<evidence type="ECO:0000259" key="4">
    <source>
        <dbReference type="PROSITE" id="PS50835"/>
    </source>
</evidence>
<reference evidence="5" key="1">
    <citation type="submission" date="2025-08" db="UniProtKB">
        <authorList>
            <consortium name="Ensembl"/>
        </authorList>
    </citation>
    <scope>IDENTIFICATION</scope>
</reference>
<dbReference type="PROSITE" id="PS50835">
    <property type="entry name" value="IG_LIKE"/>
    <property type="match status" value="1"/>
</dbReference>
<sequence>MGVLLTAITILLVSPLKHLEAVELKEVKLGETVALMCNLSVYFEIHWLKISEGRLMALMVTSLKHTGELSVVWNYNETHFEGFMEMQTTGLRILHVSTSDLATYYCATSYQKRLDFDKGVQLYTNQQDKQKTSDHVQDLSGREKKGENKTDESGGLNGPSLHYQVFAAVLCFGLLVMLLAVSVVHIKTKNIYNTEI</sequence>
<feature type="region of interest" description="Disordered" evidence="1">
    <location>
        <begin position="127"/>
        <end position="154"/>
    </location>
</feature>
<keyword evidence="2" id="KW-0472">Membrane</keyword>
<evidence type="ECO:0000313" key="5">
    <source>
        <dbReference type="Ensembl" id="ENSCCRP00015022062.1"/>
    </source>
</evidence>
<dbReference type="InterPro" id="IPR003599">
    <property type="entry name" value="Ig_sub"/>
</dbReference>
<keyword evidence="2" id="KW-1133">Transmembrane helix</keyword>
<evidence type="ECO:0000313" key="6">
    <source>
        <dbReference type="Proteomes" id="UP000694700"/>
    </source>
</evidence>
<accession>A0A8C1TFN3</accession>
<feature type="compositionally biased region" description="Basic and acidic residues" evidence="1">
    <location>
        <begin position="128"/>
        <end position="152"/>
    </location>
</feature>
<keyword evidence="3" id="KW-0732">Signal</keyword>
<name>A0A8C1TFN3_CYPCA</name>
<organism evidence="5 6">
    <name type="scientific">Cyprinus carpio</name>
    <name type="common">Common carp</name>
    <dbReference type="NCBI Taxonomy" id="7962"/>
    <lineage>
        <taxon>Eukaryota</taxon>
        <taxon>Metazoa</taxon>
        <taxon>Chordata</taxon>
        <taxon>Craniata</taxon>
        <taxon>Vertebrata</taxon>
        <taxon>Euteleostomi</taxon>
        <taxon>Actinopterygii</taxon>
        <taxon>Neopterygii</taxon>
        <taxon>Teleostei</taxon>
        <taxon>Ostariophysi</taxon>
        <taxon>Cypriniformes</taxon>
        <taxon>Cyprinidae</taxon>
        <taxon>Cyprininae</taxon>
        <taxon>Cyprinus</taxon>
    </lineage>
</organism>